<keyword evidence="6" id="KW-0460">Magnesium</keyword>
<keyword evidence="3" id="KW-0540">Nuclease</keyword>
<keyword evidence="10" id="KW-1185">Reference proteome</keyword>
<comment type="similarity">
    <text evidence="7">Belongs to the PINc/VapC protein family.</text>
</comment>
<evidence type="ECO:0000256" key="2">
    <source>
        <dbReference type="ARBA" id="ARBA00022649"/>
    </source>
</evidence>
<dbReference type="EMBL" id="QFWV02000008">
    <property type="protein sequence ID" value="RKF06062.1"/>
    <property type="molecule type" value="Genomic_DNA"/>
</dbReference>
<evidence type="ECO:0000313" key="9">
    <source>
        <dbReference type="EMBL" id="RKF06062.1"/>
    </source>
</evidence>
<dbReference type="PANTHER" id="PTHR33653:SF1">
    <property type="entry name" value="RIBONUCLEASE VAPC2"/>
    <property type="match status" value="1"/>
</dbReference>
<name>A0A3A8A714_9HYPH</name>
<proteinExistence type="inferred from homology"/>
<dbReference type="GO" id="GO:0016787">
    <property type="term" value="F:hydrolase activity"/>
    <property type="evidence" value="ECO:0007669"/>
    <property type="project" value="UniProtKB-KW"/>
</dbReference>
<comment type="caution">
    <text evidence="9">The sequence shown here is derived from an EMBL/GenBank/DDBJ whole genome shotgun (WGS) entry which is preliminary data.</text>
</comment>
<dbReference type="InterPro" id="IPR029060">
    <property type="entry name" value="PIN-like_dom_sf"/>
</dbReference>
<dbReference type="OrthoDB" id="9800524at2"/>
<evidence type="ECO:0000256" key="7">
    <source>
        <dbReference type="ARBA" id="ARBA00038093"/>
    </source>
</evidence>
<dbReference type="SUPFAM" id="SSF88723">
    <property type="entry name" value="PIN domain-like"/>
    <property type="match status" value="1"/>
</dbReference>
<evidence type="ECO:0000256" key="6">
    <source>
        <dbReference type="ARBA" id="ARBA00022842"/>
    </source>
</evidence>
<dbReference type="InterPro" id="IPR002716">
    <property type="entry name" value="PIN_dom"/>
</dbReference>
<keyword evidence="2" id="KW-1277">Toxin-antitoxin system</keyword>
<evidence type="ECO:0000256" key="5">
    <source>
        <dbReference type="ARBA" id="ARBA00022801"/>
    </source>
</evidence>
<dbReference type="GO" id="GO:0004518">
    <property type="term" value="F:nuclease activity"/>
    <property type="evidence" value="ECO:0007669"/>
    <property type="project" value="UniProtKB-KW"/>
</dbReference>
<feature type="domain" description="PIN" evidence="8">
    <location>
        <begin position="6"/>
        <end position="125"/>
    </location>
</feature>
<evidence type="ECO:0000259" key="8">
    <source>
        <dbReference type="Pfam" id="PF01850"/>
    </source>
</evidence>
<dbReference type="Pfam" id="PF01850">
    <property type="entry name" value="PIN"/>
    <property type="match status" value="1"/>
</dbReference>
<protein>
    <submittedName>
        <fullName evidence="9">Type II toxin-antitoxin system VapC family toxin</fullName>
    </submittedName>
</protein>
<organism evidence="9 10">
    <name type="scientific">Oceaniradius stylonematis</name>
    <dbReference type="NCBI Taxonomy" id="2184161"/>
    <lineage>
        <taxon>Bacteria</taxon>
        <taxon>Pseudomonadati</taxon>
        <taxon>Pseudomonadota</taxon>
        <taxon>Alphaproteobacteria</taxon>
        <taxon>Hyphomicrobiales</taxon>
        <taxon>Ahrensiaceae</taxon>
        <taxon>Oceaniradius</taxon>
    </lineage>
</organism>
<evidence type="ECO:0000313" key="10">
    <source>
        <dbReference type="Proteomes" id="UP000246132"/>
    </source>
</evidence>
<keyword evidence="5" id="KW-0378">Hydrolase</keyword>
<dbReference type="Gene3D" id="3.40.50.1010">
    <property type="entry name" value="5'-nuclease"/>
    <property type="match status" value="1"/>
</dbReference>
<comment type="cofactor">
    <cofactor evidence="1">
        <name>Mg(2+)</name>
        <dbReference type="ChEBI" id="CHEBI:18420"/>
    </cofactor>
</comment>
<reference evidence="9 10" key="1">
    <citation type="journal article" date="2018" name="Int. J. Syst. Bacteriol.">
        <title>Oceaniradius stylonemae gen. nov., sp. nov., isolated from a red alga, Stylonema cornu-cervi.</title>
        <authorList>
            <person name="Jeong S."/>
        </authorList>
    </citation>
    <scope>NUCLEOTIDE SEQUENCE [LARGE SCALE GENOMIC DNA]</scope>
    <source>
        <strain evidence="9 10">StC1</strain>
    </source>
</reference>
<dbReference type="Proteomes" id="UP000246132">
    <property type="component" value="Unassembled WGS sequence"/>
</dbReference>
<dbReference type="PANTHER" id="PTHR33653">
    <property type="entry name" value="RIBONUCLEASE VAPC2"/>
    <property type="match status" value="1"/>
</dbReference>
<accession>A0A3A8A714</accession>
<evidence type="ECO:0000256" key="4">
    <source>
        <dbReference type="ARBA" id="ARBA00022723"/>
    </source>
</evidence>
<evidence type="ECO:0000256" key="1">
    <source>
        <dbReference type="ARBA" id="ARBA00001946"/>
    </source>
</evidence>
<keyword evidence="4" id="KW-0479">Metal-binding</keyword>
<dbReference type="InterPro" id="IPR050556">
    <property type="entry name" value="Type_II_TA_system_RNase"/>
</dbReference>
<dbReference type="GO" id="GO:0046872">
    <property type="term" value="F:metal ion binding"/>
    <property type="evidence" value="ECO:0007669"/>
    <property type="project" value="UniProtKB-KW"/>
</dbReference>
<dbReference type="AlphaFoldDB" id="A0A3A8A714"/>
<gene>
    <name evidence="9" type="ORF">DEM25_016090</name>
</gene>
<evidence type="ECO:0000256" key="3">
    <source>
        <dbReference type="ARBA" id="ARBA00022722"/>
    </source>
</evidence>
<sequence length="138" mass="15158">MMTSTLIDTNVLLDLLGGGEHAAWSARAMEMAFVSGTIVLSPIVWSELGGMSKAARTLDNALSRLRPVREHLSFDAAFRAGTAHAAYRRQGGNRERTLPDFLIGAHAETSGHVLLTRDPKRYRTYFPDLDIIAPDTHP</sequence>